<comment type="caution">
    <text evidence="2">The sequence shown here is derived from an EMBL/GenBank/DDBJ whole genome shotgun (WGS) entry which is preliminary data.</text>
</comment>
<dbReference type="Proteomes" id="UP000632289">
    <property type="component" value="Unassembled WGS sequence"/>
</dbReference>
<dbReference type="GO" id="GO:0003700">
    <property type="term" value="F:DNA-binding transcription factor activity"/>
    <property type="evidence" value="ECO:0007669"/>
    <property type="project" value="TreeGrafter"/>
</dbReference>
<dbReference type="CDD" id="cd00038">
    <property type="entry name" value="CAP_ED"/>
    <property type="match status" value="1"/>
</dbReference>
<dbReference type="PANTHER" id="PTHR24567">
    <property type="entry name" value="CRP FAMILY TRANSCRIPTIONAL REGULATORY PROTEIN"/>
    <property type="match status" value="1"/>
</dbReference>
<evidence type="ECO:0000259" key="1">
    <source>
        <dbReference type="PROSITE" id="PS50042"/>
    </source>
</evidence>
<dbReference type="SMART" id="SM00100">
    <property type="entry name" value="cNMP"/>
    <property type="match status" value="1"/>
</dbReference>
<dbReference type="EMBL" id="JACXYU010000001">
    <property type="protein sequence ID" value="MBD3930216.1"/>
    <property type="molecule type" value="Genomic_DNA"/>
</dbReference>
<keyword evidence="3" id="KW-1185">Reference proteome</keyword>
<dbReference type="PANTHER" id="PTHR24567:SF74">
    <property type="entry name" value="HTH-TYPE TRANSCRIPTIONAL REGULATOR ARCR"/>
    <property type="match status" value="1"/>
</dbReference>
<evidence type="ECO:0000313" key="3">
    <source>
        <dbReference type="Proteomes" id="UP000632289"/>
    </source>
</evidence>
<dbReference type="Pfam" id="PF00027">
    <property type="entry name" value="cNMP_binding"/>
    <property type="match status" value="1"/>
</dbReference>
<dbReference type="AlphaFoldDB" id="A0A927EWU3"/>
<dbReference type="SUPFAM" id="SSF51206">
    <property type="entry name" value="cAMP-binding domain-like"/>
    <property type="match status" value="1"/>
</dbReference>
<accession>A0A927EWU3</accession>
<dbReference type="PROSITE" id="PS50042">
    <property type="entry name" value="CNMP_BINDING_3"/>
    <property type="match status" value="1"/>
</dbReference>
<feature type="domain" description="Cyclic nucleotide-binding" evidence="1">
    <location>
        <begin position="22"/>
        <end position="91"/>
    </location>
</feature>
<organism evidence="2 3">
    <name type="scientific">Streptomyces chumphonensis</name>
    <dbReference type="NCBI Taxonomy" id="1214925"/>
    <lineage>
        <taxon>Bacteria</taxon>
        <taxon>Bacillati</taxon>
        <taxon>Actinomycetota</taxon>
        <taxon>Actinomycetes</taxon>
        <taxon>Kitasatosporales</taxon>
        <taxon>Streptomycetaceae</taxon>
        <taxon>Streptomyces</taxon>
    </lineage>
</organism>
<proteinExistence type="predicted"/>
<dbReference type="InterPro" id="IPR050397">
    <property type="entry name" value="Env_Response_Regulators"/>
</dbReference>
<name>A0A927EWU3_9ACTN</name>
<dbReference type="InterPro" id="IPR018490">
    <property type="entry name" value="cNMP-bd_dom_sf"/>
</dbReference>
<dbReference type="Gene3D" id="2.60.120.10">
    <property type="entry name" value="Jelly Rolls"/>
    <property type="match status" value="1"/>
</dbReference>
<reference evidence="2" key="1">
    <citation type="submission" date="2020-09" db="EMBL/GenBank/DDBJ databases">
        <title>Secondary metabolite and genome analysis of marine Streptomyces chumphonensis KK1-2T.</title>
        <authorList>
            <person name="Phongsopitanun W."/>
            <person name="Kanchanasin P."/>
            <person name="Pittayakhajonwut P."/>
            <person name="Suwanborirux K."/>
            <person name="Tanasupawat S."/>
        </authorList>
    </citation>
    <scope>NUCLEOTIDE SEQUENCE</scope>
    <source>
        <strain evidence="2">KK1-2</strain>
    </source>
</reference>
<dbReference type="GO" id="GO:0005829">
    <property type="term" value="C:cytosol"/>
    <property type="evidence" value="ECO:0007669"/>
    <property type="project" value="TreeGrafter"/>
</dbReference>
<sequence>MKEVSPSPGRGRRAVVSTVTDPFRLLPPHGRERLLALGRPVRFPAGTRIFREGRHADRFWVIRGGTVTLDLHVAGRRPAHIETLHPGDLLGWSWMVPPYTWRLGAEAAGDVSALEFDAAAVRGVCDDDPELGRALACQVAEIIGRRLHRTRTRLLDLYAPYGSGP</sequence>
<dbReference type="InterPro" id="IPR000595">
    <property type="entry name" value="cNMP-bd_dom"/>
</dbReference>
<evidence type="ECO:0000313" key="2">
    <source>
        <dbReference type="EMBL" id="MBD3930216.1"/>
    </source>
</evidence>
<gene>
    <name evidence="2" type="ORF">IF129_01330</name>
</gene>
<dbReference type="InterPro" id="IPR014710">
    <property type="entry name" value="RmlC-like_jellyroll"/>
</dbReference>
<protein>
    <submittedName>
        <fullName evidence="2">Cyclic nucleotide-binding domain-containing protein</fullName>
    </submittedName>
</protein>